<feature type="region of interest" description="Disordered" evidence="5">
    <location>
        <begin position="361"/>
        <end position="380"/>
    </location>
</feature>
<dbReference type="OrthoDB" id="5795902at2759"/>
<evidence type="ECO:0000256" key="3">
    <source>
        <dbReference type="ARBA" id="ARBA00022833"/>
    </source>
</evidence>
<sequence length="441" mass="50286">MSTITAGDYIQSQLELEREARELMPYDSNVCTYSMGELRQPIFACLTCSRQNKGTPIGVCYSCSIQCHSSHEIVELFAKRSFVCDCGTTKMKDTIHGACKIRSKPVEEQSHSNHPSIRRSSSSSFNSRPVLLEAEDIPSSGNQYNQNFKGLFCSCEKTYNPLEETGNMIQCFFGYECSEEWYHEGCILGYLPGAIKRESTTKPSASSSQNQLEKLALPTIGEEAPKKREREDQSEDENEEDNEGASQVPYFPNLNDFDQFICWKCVNSFKQVFNYLVKHDDIALTHLPHYDNIPTIDEWKLKYNNTKKIKVENSDTVIVPYSVFLKPGFKACLKRLHGDTSSPKYVQEFLTNYSFLYEEDPVYEPPEDEDDDTSSNTGSLLDLGAEALSSLPKEQAIEGLQAYDKIKEKLRDFFKPFAEDGKVVTEDEVRSFFNKVKEEER</sequence>
<evidence type="ECO:0000256" key="5">
    <source>
        <dbReference type="SAM" id="MobiDB-lite"/>
    </source>
</evidence>
<evidence type="ECO:0000259" key="6">
    <source>
        <dbReference type="PROSITE" id="PS51157"/>
    </source>
</evidence>
<dbReference type="InterPro" id="IPR047506">
    <property type="entry name" value="UBR7-like_UBR-box"/>
</dbReference>
<evidence type="ECO:0000256" key="1">
    <source>
        <dbReference type="ARBA" id="ARBA00022723"/>
    </source>
</evidence>
<feature type="compositionally biased region" description="Polar residues" evidence="5">
    <location>
        <begin position="201"/>
        <end position="212"/>
    </location>
</feature>
<protein>
    <recommendedName>
        <fullName evidence="6">UBR-type domain-containing protein</fullName>
    </recommendedName>
</protein>
<dbReference type="GO" id="GO:0008270">
    <property type="term" value="F:zinc ion binding"/>
    <property type="evidence" value="ECO:0007669"/>
    <property type="project" value="UniProtKB-KW"/>
</dbReference>
<evidence type="ECO:0000256" key="2">
    <source>
        <dbReference type="ARBA" id="ARBA00022771"/>
    </source>
</evidence>
<dbReference type="PROSITE" id="PS51157">
    <property type="entry name" value="ZF_UBR"/>
    <property type="match status" value="1"/>
</dbReference>
<dbReference type="PANTHER" id="PTHR13513:SF9">
    <property type="entry name" value="E3 UBIQUITIN-PROTEIN LIGASE UBR7-RELATED"/>
    <property type="match status" value="1"/>
</dbReference>
<reference evidence="7" key="1">
    <citation type="submission" date="2022-03" db="EMBL/GenBank/DDBJ databases">
        <authorList>
            <person name="Legras J.-L."/>
            <person name="Devillers H."/>
            <person name="Grondin C."/>
        </authorList>
    </citation>
    <scope>NUCLEOTIDE SEQUENCE</scope>
    <source>
        <strain evidence="7">CLIB 1423</strain>
    </source>
</reference>
<dbReference type="CDD" id="cd19677">
    <property type="entry name" value="UBR-box_UBR7"/>
    <property type="match status" value="1"/>
</dbReference>
<dbReference type="EMBL" id="CAKXYY010000009">
    <property type="protein sequence ID" value="CAH2353050.1"/>
    <property type="molecule type" value="Genomic_DNA"/>
</dbReference>
<organism evidence="7 8">
    <name type="scientific">[Candida] railenensis</name>
    <dbReference type="NCBI Taxonomy" id="45579"/>
    <lineage>
        <taxon>Eukaryota</taxon>
        <taxon>Fungi</taxon>
        <taxon>Dikarya</taxon>
        <taxon>Ascomycota</taxon>
        <taxon>Saccharomycotina</taxon>
        <taxon>Pichiomycetes</taxon>
        <taxon>Debaryomycetaceae</taxon>
        <taxon>Kurtzmaniella</taxon>
    </lineage>
</organism>
<dbReference type="PANTHER" id="PTHR13513">
    <property type="entry name" value="E3 UBIQUITIN-PROTEIN LIGASE UBR7"/>
    <property type="match status" value="1"/>
</dbReference>
<dbReference type="Pfam" id="PF02207">
    <property type="entry name" value="zf-UBR"/>
    <property type="match status" value="1"/>
</dbReference>
<comment type="caution">
    <text evidence="7">The sequence shown here is derived from an EMBL/GenBank/DDBJ whole genome shotgun (WGS) entry which is preliminary data.</text>
</comment>
<gene>
    <name evidence="7" type="ORF">CLIB1423_09S01684</name>
</gene>
<dbReference type="SMART" id="SM00396">
    <property type="entry name" value="ZnF_UBR1"/>
    <property type="match status" value="1"/>
</dbReference>
<keyword evidence="2" id="KW-0863">Zinc-finger</keyword>
<dbReference type="GO" id="GO:0061630">
    <property type="term" value="F:ubiquitin protein ligase activity"/>
    <property type="evidence" value="ECO:0007669"/>
    <property type="project" value="InterPro"/>
</dbReference>
<evidence type="ECO:0000313" key="7">
    <source>
        <dbReference type="EMBL" id="CAH2353050.1"/>
    </source>
</evidence>
<feature type="compositionally biased region" description="Low complexity" evidence="5">
    <location>
        <begin position="112"/>
        <end position="125"/>
    </location>
</feature>
<keyword evidence="1" id="KW-0479">Metal-binding</keyword>
<keyword evidence="8" id="KW-1185">Reference proteome</keyword>
<dbReference type="InterPro" id="IPR040204">
    <property type="entry name" value="UBR7"/>
</dbReference>
<feature type="compositionally biased region" description="Acidic residues" evidence="5">
    <location>
        <begin position="361"/>
        <end position="373"/>
    </location>
</feature>
<name>A0A9P0QQY8_9ASCO</name>
<keyword evidence="3" id="KW-0862">Zinc</keyword>
<accession>A0A9P0QQY8</accession>
<dbReference type="Proteomes" id="UP000837801">
    <property type="component" value="Unassembled WGS sequence"/>
</dbReference>
<dbReference type="GO" id="GO:0005737">
    <property type="term" value="C:cytoplasm"/>
    <property type="evidence" value="ECO:0007669"/>
    <property type="project" value="TreeGrafter"/>
</dbReference>
<feature type="region of interest" description="Disordered" evidence="5">
    <location>
        <begin position="198"/>
        <end position="250"/>
    </location>
</feature>
<evidence type="ECO:0000256" key="4">
    <source>
        <dbReference type="PROSITE-ProRule" id="PRU00508"/>
    </source>
</evidence>
<feature type="zinc finger region" description="UBR-type" evidence="4">
    <location>
        <begin position="29"/>
        <end position="104"/>
    </location>
</feature>
<proteinExistence type="predicted"/>
<dbReference type="AlphaFoldDB" id="A0A9P0QQY8"/>
<feature type="compositionally biased region" description="Acidic residues" evidence="5">
    <location>
        <begin position="232"/>
        <end position="243"/>
    </location>
</feature>
<feature type="domain" description="UBR-type" evidence="6">
    <location>
        <begin position="29"/>
        <end position="104"/>
    </location>
</feature>
<dbReference type="InterPro" id="IPR003126">
    <property type="entry name" value="Znf_UBR"/>
</dbReference>
<feature type="region of interest" description="Disordered" evidence="5">
    <location>
        <begin position="104"/>
        <end position="125"/>
    </location>
</feature>
<evidence type="ECO:0000313" key="8">
    <source>
        <dbReference type="Proteomes" id="UP000837801"/>
    </source>
</evidence>